<dbReference type="Pfam" id="PF12728">
    <property type="entry name" value="HTH_17"/>
    <property type="match status" value="1"/>
</dbReference>
<protein>
    <submittedName>
        <fullName evidence="2">Helix-turn-helix domain-containing protein</fullName>
    </submittedName>
</protein>
<evidence type="ECO:0000313" key="2">
    <source>
        <dbReference type="EMBL" id="XAE41221.1"/>
    </source>
</evidence>
<organism evidence="2 3">
    <name type="scientific">Nguyenibacter vanlangensis</name>
    <dbReference type="NCBI Taxonomy" id="1216886"/>
    <lineage>
        <taxon>Bacteria</taxon>
        <taxon>Pseudomonadati</taxon>
        <taxon>Pseudomonadota</taxon>
        <taxon>Alphaproteobacteria</taxon>
        <taxon>Acetobacterales</taxon>
        <taxon>Acetobacteraceae</taxon>
        <taxon>Nguyenibacter</taxon>
    </lineage>
</organism>
<dbReference type="InterPro" id="IPR041657">
    <property type="entry name" value="HTH_17"/>
</dbReference>
<dbReference type="RefSeq" id="WP_342627195.1">
    <property type="nucleotide sequence ID" value="NZ_CP152276.1"/>
</dbReference>
<dbReference type="EMBL" id="CP152276">
    <property type="protein sequence ID" value="XAE41221.1"/>
    <property type="molecule type" value="Genomic_DNA"/>
</dbReference>
<proteinExistence type="predicted"/>
<name>A0ABZ3D0W6_9PROT</name>
<feature type="domain" description="Helix-turn-helix" evidence="1">
    <location>
        <begin position="24"/>
        <end position="70"/>
    </location>
</feature>
<sequence length="79" mass="8934">MSMRDDESIGRHDVSTSYNQIFTSPKEIQRRFGMGHSTFYRLLNQGAFEAVKFGSATRVRIASVEDYFASLPRISTPVA</sequence>
<dbReference type="Proteomes" id="UP001449795">
    <property type="component" value="Chromosome"/>
</dbReference>
<reference evidence="2 3" key="1">
    <citation type="submission" date="2024-04" db="EMBL/GenBank/DDBJ databases">
        <title>Complete genome sequence of Nguyenibacter vanlangesis HBCM-1154, a strain capable of nitrogen fixation, IAA production, and phosphorus solubilization isolated from sugarcane soil.</title>
        <authorList>
            <person name="MY HANH P."/>
        </authorList>
    </citation>
    <scope>NUCLEOTIDE SEQUENCE [LARGE SCALE GENOMIC DNA]</scope>
    <source>
        <strain evidence="2 3">HBCM 1154</strain>
    </source>
</reference>
<gene>
    <name evidence="2" type="ORF">AAC691_12965</name>
</gene>
<accession>A0ABZ3D0W6</accession>
<keyword evidence="3" id="KW-1185">Reference proteome</keyword>
<evidence type="ECO:0000313" key="3">
    <source>
        <dbReference type="Proteomes" id="UP001449795"/>
    </source>
</evidence>
<evidence type="ECO:0000259" key="1">
    <source>
        <dbReference type="Pfam" id="PF12728"/>
    </source>
</evidence>